<name>A0A6J6KDS8_9ZZZZ</name>
<protein>
    <submittedName>
        <fullName evidence="1">Unannotated protein</fullName>
    </submittedName>
</protein>
<gene>
    <name evidence="1" type="ORF">UFOPK2162_00826</name>
</gene>
<evidence type="ECO:0000313" key="1">
    <source>
        <dbReference type="EMBL" id="CAB4647218.1"/>
    </source>
</evidence>
<reference evidence="1" key="1">
    <citation type="submission" date="2020-05" db="EMBL/GenBank/DDBJ databases">
        <authorList>
            <person name="Chiriac C."/>
            <person name="Salcher M."/>
            <person name="Ghai R."/>
            <person name="Kavagutti S V."/>
        </authorList>
    </citation>
    <scope>NUCLEOTIDE SEQUENCE</scope>
</reference>
<organism evidence="1">
    <name type="scientific">freshwater metagenome</name>
    <dbReference type="NCBI Taxonomy" id="449393"/>
    <lineage>
        <taxon>unclassified sequences</taxon>
        <taxon>metagenomes</taxon>
        <taxon>ecological metagenomes</taxon>
    </lineage>
</organism>
<sequence length="43" mass="4870">MLATYVIETMGTQEYAFTPTEFLDRFEGAYGNAARLEVAAHFH</sequence>
<dbReference type="AlphaFoldDB" id="A0A6J6KDS8"/>
<dbReference type="EMBL" id="CAEZVZ010000114">
    <property type="protein sequence ID" value="CAB4647218.1"/>
    <property type="molecule type" value="Genomic_DNA"/>
</dbReference>
<proteinExistence type="predicted"/>
<accession>A0A6J6KDS8</accession>